<evidence type="ECO:0000313" key="3">
    <source>
        <dbReference type="Proteomes" id="UP001239782"/>
    </source>
</evidence>
<keyword evidence="3" id="KW-1185">Reference proteome</keyword>
<reference evidence="2 3" key="1">
    <citation type="submission" date="2023-08" db="EMBL/GenBank/DDBJ databases">
        <title>Pleionea litopenaei sp. nov., isolated from stomach of juvenile Litopenaeus vannamei.</title>
        <authorList>
            <person name="Rho A.M."/>
            <person name="Hwang C.Y."/>
        </authorList>
    </citation>
    <scope>NUCLEOTIDE SEQUENCE [LARGE SCALE GENOMIC DNA]</scope>
    <source>
        <strain evidence="2 3">HL-JVS1</strain>
    </source>
</reference>
<feature type="signal peptide" evidence="1">
    <location>
        <begin position="1"/>
        <end position="20"/>
    </location>
</feature>
<sequence>MFKLSVIIAGLVAFPIVGNAAESLEPVIDKSSKITESAANSQKRVDAISDQIDDKLQAFKSTNKETEGLKIYNLQLAKQIESQIQEMADLNQSIDKVSVIERQITPLMLRMIDGLEDFVKLDVPFLEEERKQRIASLKSLMDQANVAVSEKFRRVLEAYQIELDYGRTIEAYTDSFEIDGQPQDVDFLRIGRIALMFQSRDKRTLGVWNQQTRQWENLDKSYASRISQGLRMARKQMAPDLLTIPVFSAE</sequence>
<dbReference type="AlphaFoldDB" id="A0AA51X709"/>
<dbReference type="PIRSF" id="PIRSF028069">
    <property type="entry name" value="UCP028069"/>
    <property type="match status" value="1"/>
</dbReference>
<dbReference type="Proteomes" id="UP001239782">
    <property type="component" value="Chromosome"/>
</dbReference>
<evidence type="ECO:0000256" key="1">
    <source>
        <dbReference type="SAM" id="SignalP"/>
    </source>
</evidence>
<dbReference type="EMBL" id="CP133548">
    <property type="protein sequence ID" value="WMS86620.1"/>
    <property type="molecule type" value="Genomic_DNA"/>
</dbReference>
<name>A0AA51X709_9GAMM</name>
<accession>A0AA51X709</accession>
<organism evidence="2 3">
    <name type="scientific">Pleionea litopenaei</name>
    <dbReference type="NCBI Taxonomy" id="3070815"/>
    <lineage>
        <taxon>Bacteria</taxon>
        <taxon>Pseudomonadati</taxon>
        <taxon>Pseudomonadota</taxon>
        <taxon>Gammaproteobacteria</taxon>
        <taxon>Oceanospirillales</taxon>
        <taxon>Pleioneaceae</taxon>
        <taxon>Pleionea</taxon>
    </lineage>
</organism>
<dbReference type="RefSeq" id="WP_309201765.1">
    <property type="nucleotide sequence ID" value="NZ_CP133548.1"/>
</dbReference>
<keyword evidence="1" id="KW-0732">Signal</keyword>
<proteinExistence type="predicted"/>
<protein>
    <submittedName>
        <fullName evidence="2">DUF3450 domain-containing protein</fullName>
    </submittedName>
</protein>
<evidence type="ECO:0000313" key="2">
    <source>
        <dbReference type="EMBL" id="WMS86620.1"/>
    </source>
</evidence>
<gene>
    <name evidence="2" type="ORF">Q9312_15470</name>
</gene>
<dbReference type="Pfam" id="PF11932">
    <property type="entry name" value="DUF3450"/>
    <property type="match status" value="1"/>
</dbReference>
<dbReference type="InterPro" id="IPR016866">
    <property type="entry name" value="UCP028069"/>
</dbReference>
<dbReference type="KEGG" id="plei:Q9312_15470"/>
<feature type="chain" id="PRO_5041433729" evidence="1">
    <location>
        <begin position="21"/>
        <end position="250"/>
    </location>
</feature>